<gene>
    <name evidence="4" type="ORF">N0F65_012534</name>
</gene>
<sequence length="365" mass="40267">MNVDAVHSNFVALCDEPACLFPSRPQPENLVGHTSSVCAVLAHDDRYLVSCSIDGSVKVWSRINFMCLHTLFGHDDTVSCVDLNTKWLVSGSHDKTLRLYSCLHSFKLLHICSGHTGHVTRVHLPSSLSSHILSCSDDTTMRLWNGDTGVCLAVLRGHTSRITSFLFFHGSRLCSGSAEGSICFWDVASDNQHEPHQQYRAIKSFRPHKSTIQCLASSASDDESWIFSASSDGSVQIFHAKTMEHCGCFDQLQSPIYTMLALSSGKLLCSTGDGRVVIYSDLPHGMHQSAAFSMTAFAKWISSVQLRGDLLACSSEDLLYVVDLDKCHVLVVIETRHGFVNSLSWLQATRLLTAGQDNVIKIWNT</sequence>
<feature type="repeat" description="WD" evidence="3">
    <location>
        <begin position="155"/>
        <end position="195"/>
    </location>
</feature>
<dbReference type="SUPFAM" id="SSF50978">
    <property type="entry name" value="WD40 repeat-like"/>
    <property type="match status" value="1"/>
</dbReference>
<accession>A0AAV2YL78</accession>
<evidence type="ECO:0000313" key="5">
    <source>
        <dbReference type="Proteomes" id="UP001146120"/>
    </source>
</evidence>
<organism evidence="4 5">
    <name type="scientific">Lagenidium giganteum</name>
    <dbReference type="NCBI Taxonomy" id="4803"/>
    <lineage>
        <taxon>Eukaryota</taxon>
        <taxon>Sar</taxon>
        <taxon>Stramenopiles</taxon>
        <taxon>Oomycota</taxon>
        <taxon>Peronosporomycetes</taxon>
        <taxon>Pythiales</taxon>
        <taxon>Pythiaceae</taxon>
    </lineage>
</organism>
<name>A0AAV2YL78_9STRA</name>
<dbReference type="PANTHER" id="PTHR44156">
    <property type="entry name" value="SUPERNUMERARY LIMBS, ISOFORM B-RELATED"/>
    <property type="match status" value="1"/>
</dbReference>
<proteinExistence type="predicted"/>
<protein>
    <submittedName>
        <fullName evidence="4">Uncharacterized protein</fullName>
    </submittedName>
</protein>
<dbReference type="InterPro" id="IPR053299">
    <property type="entry name" value="ASTRA_WD_repeat"/>
</dbReference>
<dbReference type="Proteomes" id="UP001146120">
    <property type="component" value="Unassembled WGS sequence"/>
</dbReference>
<dbReference type="PROSITE" id="PS50294">
    <property type="entry name" value="WD_REPEATS_REGION"/>
    <property type="match status" value="2"/>
</dbReference>
<evidence type="ECO:0000256" key="2">
    <source>
        <dbReference type="ARBA" id="ARBA00022737"/>
    </source>
</evidence>
<dbReference type="InterPro" id="IPR015943">
    <property type="entry name" value="WD40/YVTN_repeat-like_dom_sf"/>
</dbReference>
<feature type="repeat" description="WD" evidence="3">
    <location>
        <begin position="30"/>
        <end position="61"/>
    </location>
</feature>
<reference evidence="4" key="1">
    <citation type="submission" date="2022-11" db="EMBL/GenBank/DDBJ databases">
        <authorList>
            <person name="Morgan W.R."/>
            <person name="Tartar A."/>
        </authorList>
    </citation>
    <scope>NUCLEOTIDE SEQUENCE</scope>
    <source>
        <strain evidence="4">ARSEF 373</strain>
    </source>
</reference>
<keyword evidence="5" id="KW-1185">Reference proteome</keyword>
<evidence type="ECO:0000256" key="3">
    <source>
        <dbReference type="PROSITE-ProRule" id="PRU00221"/>
    </source>
</evidence>
<dbReference type="InterPro" id="IPR020472">
    <property type="entry name" value="WD40_PAC1"/>
</dbReference>
<dbReference type="SMART" id="SM00320">
    <property type="entry name" value="WD40"/>
    <property type="match status" value="8"/>
</dbReference>
<dbReference type="AlphaFoldDB" id="A0AAV2YL78"/>
<dbReference type="InterPro" id="IPR019775">
    <property type="entry name" value="WD40_repeat_CS"/>
</dbReference>
<dbReference type="Gene3D" id="2.130.10.10">
    <property type="entry name" value="YVTN repeat-like/Quinoprotein amine dehydrogenase"/>
    <property type="match status" value="3"/>
</dbReference>
<dbReference type="PROSITE" id="PS50082">
    <property type="entry name" value="WD_REPEATS_2"/>
    <property type="match status" value="5"/>
</dbReference>
<dbReference type="PRINTS" id="PR00320">
    <property type="entry name" value="GPROTEINBRPT"/>
</dbReference>
<feature type="repeat" description="WD" evidence="3">
    <location>
        <begin position="333"/>
        <end position="365"/>
    </location>
</feature>
<keyword evidence="2" id="KW-0677">Repeat</keyword>
<dbReference type="InterPro" id="IPR001680">
    <property type="entry name" value="WD40_rpt"/>
</dbReference>
<dbReference type="InterPro" id="IPR036322">
    <property type="entry name" value="WD40_repeat_dom_sf"/>
</dbReference>
<evidence type="ECO:0000256" key="1">
    <source>
        <dbReference type="ARBA" id="ARBA00022574"/>
    </source>
</evidence>
<evidence type="ECO:0000313" key="4">
    <source>
        <dbReference type="EMBL" id="DAZ94845.1"/>
    </source>
</evidence>
<keyword evidence="1 3" id="KW-0853">WD repeat</keyword>
<feature type="repeat" description="WD" evidence="3">
    <location>
        <begin position="112"/>
        <end position="154"/>
    </location>
</feature>
<dbReference type="PROSITE" id="PS00678">
    <property type="entry name" value="WD_REPEATS_1"/>
    <property type="match status" value="1"/>
</dbReference>
<comment type="caution">
    <text evidence="4">The sequence shown here is derived from an EMBL/GenBank/DDBJ whole genome shotgun (WGS) entry which is preliminary data.</text>
</comment>
<reference evidence="4" key="2">
    <citation type="journal article" date="2023" name="Microbiol Resour">
        <title>Decontamination and Annotation of the Draft Genome Sequence of the Oomycete Lagenidium giganteum ARSEF 373.</title>
        <authorList>
            <person name="Morgan W.R."/>
            <person name="Tartar A."/>
        </authorList>
    </citation>
    <scope>NUCLEOTIDE SEQUENCE</scope>
    <source>
        <strain evidence="4">ARSEF 373</strain>
    </source>
</reference>
<feature type="repeat" description="WD" evidence="3">
    <location>
        <begin position="71"/>
        <end position="101"/>
    </location>
</feature>
<dbReference type="Pfam" id="PF00400">
    <property type="entry name" value="WD40"/>
    <property type="match status" value="6"/>
</dbReference>
<dbReference type="SUPFAM" id="SSF117289">
    <property type="entry name" value="Nucleoporin domain"/>
    <property type="match status" value="1"/>
</dbReference>
<dbReference type="CDD" id="cd00200">
    <property type="entry name" value="WD40"/>
    <property type="match status" value="1"/>
</dbReference>
<dbReference type="EMBL" id="DAKRPA010000230">
    <property type="protein sequence ID" value="DAZ94845.1"/>
    <property type="molecule type" value="Genomic_DNA"/>
</dbReference>